<evidence type="ECO:0000313" key="2">
    <source>
        <dbReference type="Proteomes" id="UP000003167"/>
    </source>
</evidence>
<evidence type="ECO:0000313" key="1">
    <source>
        <dbReference type="EMBL" id="EHO68004.1"/>
    </source>
</evidence>
<protein>
    <submittedName>
        <fullName evidence="1">Uncharacterized protein</fullName>
    </submittedName>
</protein>
<dbReference type="HOGENOM" id="CLU_190466_0_1_10"/>
<dbReference type="EMBL" id="AGEK01000034">
    <property type="protein sequence ID" value="EHO68004.1"/>
    <property type="molecule type" value="Genomic_DNA"/>
</dbReference>
<dbReference type="AlphaFoldDB" id="H1HP72"/>
<dbReference type="STRING" id="999422.HMPREF9944_01966"/>
<comment type="caution">
    <text evidence="1">The sequence shown here is derived from an EMBL/GenBank/DDBJ whole genome shotgun (WGS) entry which is preliminary data.</text>
</comment>
<dbReference type="PATRIC" id="fig|999422.3.peg.2068"/>
<accession>H1HP72</accession>
<keyword evidence="2" id="KW-1185">Reference proteome</keyword>
<dbReference type="OrthoDB" id="1094481at2"/>
<dbReference type="Proteomes" id="UP000003167">
    <property type="component" value="Unassembled WGS sequence"/>
</dbReference>
<proteinExistence type="predicted"/>
<sequence length="75" mass="8831">MNLDINQENLYLILPSKVAWMTDMLTEDKHISVVEAIKKIYASDTYRRLENETTKLWHWGPVALYQELTESESSE</sequence>
<gene>
    <name evidence="1" type="ORF">HMPREF9944_01966</name>
</gene>
<organism evidence="1 2">
    <name type="scientific">Segatella maculosa OT 289</name>
    <dbReference type="NCBI Taxonomy" id="999422"/>
    <lineage>
        <taxon>Bacteria</taxon>
        <taxon>Pseudomonadati</taxon>
        <taxon>Bacteroidota</taxon>
        <taxon>Bacteroidia</taxon>
        <taxon>Bacteroidales</taxon>
        <taxon>Prevotellaceae</taxon>
        <taxon>Segatella</taxon>
    </lineage>
</organism>
<dbReference type="RefSeq" id="WP_008565998.1">
    <property type="nucleotide sequence ID" value="NZ_JH594507.1"/>
</dbReference>
<reference evidence="1 2" key="1">
    <citation type="submission" date="2011-12" db="EMBL/GenBank/DDBJ databases">
        <title>The Genome Sequence of Prevotella maculosa OT 289.</title>
        <authorList>
            <consortium name="The Broad Institute Genome Sequencing Platform"/>
            <person name="Earl A."/>
            <person name="Ward D."/>
            <person name="Feldgarden M."/>
            <person name="Gevers D."/>
            <person name="Izard J."/>
            <person name="Blanton J.M."/>
            <person name="Mathney J."/>
            <person name="Tanner A.C."/>
            <person name="Dewhirst F.E."/>
            <person name="Young S.K."/>
            <person name="Zeng Q."/>
            <person name="Gargeya S."/>
            <person name="Fitzgerald M."/>
            <person name="Haas B."/>
            <person name="Abouelleil A."/>
            <person name="Alvarado L."/>
            <person name="Arachchi H.M."/>
            <person name="Berlin A."/>
            <person name="Chapman S.B."/>
            <person name="Gearin G."/>
            <person name="Goldberg J."/>
            <person name="Griggs A."/>
            <person name="Gujja S."/>
            <person name="Hansen M."/>
            <person name="Heiman D."/>
            <person name="Howarth C."/>
            <person name="Larimer J."/>
            <person name="Lui A."/>
            <person name="MacDonald P.J.P."/>
            <person name="McCowen C."/>
            <person name="Montmayeur A."/>
            <person name="Murphy C."/>
            <person name="Neiman D."/>
            <person name="Pearson M."/>
            <person name="Priest M."/>
            <person name="Roberts A."/>
            <person name="Saif S."/>
            <person name="Shea T."/>
            <person name="Sisk P."/>
            <person name="Stolte C."/>
            <person name="Sykes S."/>
            <person name="Wortman J."/>
            <person name="Nusbaum C."/>
            <person name="Birren B."/>
        </authorList>
    </citation>
    <scope>NUCLEOTIDE SEQUENCE [LARGE SCALE GENOMIC DNA]</scope>
    <source>
        <strain evidence="1 2">OT 289</strain>
    </source>
</reference>
<name>H1HP72_9BACT</name>